<dbReference type="InterPro" id="IPR018239">
    <property type="entry name" value="DNA_ligase_AS"/>
</dbReference>
<organism evidence="4 5">
    <name type="scientific">endosymbiont of Metamasius hemipterus</name>
    <dbReference type="NCBI Taxonomy" id="204627"/>
    <lineage>
        <taxon>Bacteria</taxon>
        <taxon>Pseudomonadati</taxon>
        <taxon>Pseudomonadota</taxon>
        <taxon>Gammaproteobacteria</taxon>
        <taxon>Candidatus Nardonella</taxon>
    </lineage>
</organism>
<sequence>MEYKKKYPFLIKENILKNIFNNKKIYKIKHIIPMLSINSVYNINNIIKYNNKINKLLNINNIKYCCEYKIDGLAINLLYINGILYKASTRGDGYYGENVINNIKYINGIKKYLLFFKNIKK</sequence>
<evidence type="ECO:0000256" key="1">
    <source>
        <dbReference type="ARBA" id="ARBA00022763"/>
    </source>
</evidence>
<keyword evidence="1" id="KW-0227">DNA damage</keyword>
<gene>
    <name evidence="4" type="ORF">L7J86_00700</name>
</gene>
<dbReference type="Pfam" id="PF01653">
    <property type="entry name" value="DNA_ligase_aden"/>
    <property type="match status" value="1"/>
</dbReference>
<evidence type="ECO:0000313" key="5">
    <source>
        <dbReference type="Proteomes" id="UP001203831"/>
    </source>
</evidence>
<accession>A0ABT0TX58</accession>
<dbReference type="SUPFAM" id="SSF56091">
    <property type="entry name" value="DNA ligase/mRNA capping enzyme, catalytic domain"/>
    <property type="match status" value="1"/>
</dbReference>
<protein>
    <recommendedName>
        <fullName evidence="3">NAD-dependent DNA ligase adenylation domain-containing protein</fullName>
    </recommendedName>
</protein>
<name>A0ABT0TX58_9GAMM</name>
<evidence type="ECO:0000313" key="4">
    <source>
        <dbReference type="EMBL" id="MCM0158308.1"/>
    </source>
</evidence>
<keyword evidence="2" id="KW-0234">DNA repair</keyword>
<dbReference type="RefSeq" id="WP_420896056.1">
    <property type="nucleotide sequence ID" value="NZ_JAKMAI010000007.1"/>
</dbReference>
<dbReference type="Proteomes" id="UP001203831">
    <property type="component" value="Unassembled WGS sequence"/>
</dbReference>
<comment type="caution">
    <text evidence="4">The sequence shown here is derived from an EMBL/GenBank/DDBJ whole genome shotgun (WGS) entry which is preliminary data.</text>
</comment>
<dbReference type="EMBL" id="JAKMAI010000007">
    <property type="protein sequence ID" value="MCM0158308.1"/>
    <property type="molecule type" value="Genomic_DNA"/>
</dbReference>
<dbReference type="PROSITE" id="PS01055">
    <property type="entry name" value="DNA_LIGASE_N1"/>
    <property type="match status" value="1"/>
</dbReference>
<keyword evidence="5" id="KW-1185">Reference proteome</keyword>
<proteinExistence type="predicted"/>
<dbReference type="InterPro" id="IPR013839">
    <property type="entry name" value="DNAligase_adenylation"/>
</dbReference>
<dbReference type="Gene3D" id="3.30.470.30">
    <property type="entry name" value="DNA ligase/mRNA capping enzyme"/>
    <property type="match status" value="1"/>
</dbReference>
<feature type="domain" description="NAD-dependent DNA ligase adenylation" evidence="3">
    <location>
        <begin position="24"/>
        <end position="114"/>
    </location>
</feature>
<evidence type="ECO:0000256" key="2">
    <source>
        <dbReference type="ARBA" id="ARBA00023204"/>
    </source>
</evidence>
<reference evidence="4" key="1">
    <citation type="submission" date="2022-01" db="EMBL/GenBank/DDBJ databases">
        <title>Genome assemble of Metamasius hemipterus Nardonella endosymbiont.</title>
        <authorList>
            <person name="Palmieri L."/>
            <person name="Pavarini R."/>
            <person name="Sharma P."/>
        </authorList>
    </citation>
    <scope>NUCLEOTIDE SEQUENCE [LARGE SCALE GENOMIC DNA]</scope>
    <source>
        <strain evidence="4">NARMHE1</strain>
    </source>
</reference>
<evidence type="ECO:0000259" key="3">
    <source>
        <dbReference type="Pfam" id="PF01653"/>
    </source>
</evidence>